<dbReference type="Pfam" id="PF05977">
    <property type="entry name" value="MFS_3"/>
    <property type="match status" value="1"/>
</dbReference>
<evidence type="ECO:0000259" key="8">
    <source>
        <dbReference type="PROSITE" id="PS50850"/>
    </source>
</evidence>
<evidence type="ECO:0000256" key="1">
    <source>
        <dbReference type="ARBA" id="ARBA00004651"/>
    </source>
</evidence>
<keyword evidence="5 7" id="KW-1133">Transmembrane helix</keyword>
<keyword evidence="10" id="KW-1185">Reference proteome</keyword>
<feature type="transmembrane region" description="Helical" evidence="7">
    <location>
        <begin position="267"/>
        <end position="292"/>
    </location>
</feature>
<dbReference type="SUPFAM" id="SSF103473">
    <property type="entry name" value="MFS general substrate transporter"/>
    <property type="match status" value="1"/>
</dbReference>
<dbReference type="PROSITE" id="PS50850">
    <property type="entry name" value="MFS"/>
    <property type="match status" value="1"/>
</dbReference>
<feature type="transmembrane region" description="Helical" evidence="7">
    <location>
        <begin position="58"/>
        <end position="80"/>
    </location>
</feature>
<dbReference type="GO" id="GO:0022857">
    <property type="term" value="F:transmembrane transporter activity"/>
    <property type="evidence" value="ECO:0007669"/>
    <property type="project" value="InterPro"/>
</dbReference>
<evidence type="ECO:0000313" key="9">
    <source>
        <dbReference type="EMBL" id="GHO95032.1"/>
    </source>
</evidence>
<keyword evidence="3" id="KW-1003">Cell membrane</keyword>
<evidence type="ECO:0000256" key="7">
    <source>
        <dbReference type="SAM" id="Phobius"/>
    </source>
</evidence>
<feature type="domain" description="Major facilitator superfamily (MFS) profile" evidence="8">
    <location>
        <begin position="238"/>
        <end position="417"/>
    </location>
</feature>
<evidence type="ECO:0000256" key="4">
    <source>
        <dbReference type="ARBA" id="ARBA00022692"/>
    </source>
</evidence>
<feature type="transmembrane region" description="Helical" evidence="7">
    <location>
        <begin position="237"/>
        <end position="255"/>
    </location>
</feature>
<feature type="transmembrane region" description="Helical" evidence="7">
    <location>
        <begin position="24"/>
        <end position="52"/>
    </location>
</feature>
<organism evidence="9 10">
    <name type="scientific">Reticulibacter mediterranei</name>
    <dbReference type="NCBI Taxonomy" id="2778369"/>
    <lineage>
        <taxon>Bacteria</taxon>
        <taxon>Bacillati</taxon>
        <taxon>Chloroflexota</taxon>
        <taxon>Ktedonobacteria</taxon>
        <taxon>Ktedonobacterales</taxon>
        <taxon>Reticulibacteraceae</taxon>
        <taxon>Reticulibacter</taxon>
    </lineage>
</organism>
<name>A0A8J3N242_9CHLR</name>
<dbReference type="Gene3D" id="1.20.1250.20">
    <property type="entry name" value="MFS general substrate transporter like domains"/>
    <property type="match status" value="1"/>
</dbReference>
<evidence type="ECO:0000256" key="3">
    <source>
        <dbReference type="ARBA" id="ARBA00022475"/>
    </source>
</evidence>
<sequence length="417" mass="45247">MIIFMEETTHTKQAGSFWRNGDFLLLWSGQVVSTLGSSVSELALPLLVLILVHSPVQAGLVAAIQMVPYLLFSLPVGALIDRWDRKLVMIVCDIVRWLALGSVPLAFLLGHLTVAQLYLVAFIEGTARVLFELAQLSSLPRVVHPDHVPRAYAMDEVTTYLASLLGPNLGALIISLARTTIIGTILAYLIDSISYLVSALSLGCIRTSFQTERVLVQKRSLWKEMIEGLRFLWQQRLLRMLALLTMSVNFFQAGIRLDIIVLVRDQLHLNTLLLGLILSADGVGGLLGGLLAPWIKERLRLGQIIIGSLLIWSVALLMATLANSAVLLIVSRALVGLIWPVYAVAVVSYRLSLAPDELQGRVNSSFRLLTFGIESVGAAVGGGLLVAIGPRFSLGLVAAGLLLSTVVASCTSWRGAR</sequence>
<proteinExistence type="predicted"/>
<reference evidence="9" key="1">
    <citation type="submission" date="2020-10" db="EMBL/GenBank/DDBJ databases">
        <title>Taxonomic study of unclassified bacteria belonging to the class Ktedonobacteria.</title>
        <authorList>
            <person name="Yabe S."/>
            <person name="Wang C.M."/>
            <person name="Zheng Y."/>
            <person name="Sakai Y."/>
            <person name="Cavaletti L."/>
            <person name="Monciardini P."/>
            <person name="Donadio S."/>
        </authorList>
    </citation>
    <scope>NUCLEOTIDE SEQUENCE</scope>
    <source>
        <strain evidence="9">ID150040</strain>
    </source>
</reference>
<dbReference type="RefSeq" id="WP_220205736.1">
    <property type="nucleotide sequence ID" value="NZ_BNJK01000001.1"/>
</dbReference>
<feature type="transmembrane region" description="Helical" evidence="7">
    <location>
        <begin position="368"/>
        <end position="388"/>
    </location>
</feature>
<evidence type="ECO:0000313" key="10">
    <source>
        <dbReference type="Proteomes" id="UP000597444"/>
    </source>
</evidence>
<keyword evidence="2" id="KW-0813">Transport</keyword>
<protein>
    <submittedName>
        <fullName evidence="9">MFS transporter</fullName>
    </submittedName>
</protein>
<feature type="transmembrane region" description="Helical" evidence="7">
    <location>
        <begin position="394"/>
        <end position="413"/>
    </location>
</feature>
<dbReference type="InterPro" id="IPR020846">
    <property type="entry name" value="MFS_dom"/>
</dbReference>
<accession>A0A8J3N242</accession>
<evidence type="ECO:0000256" key="5">
    <source>
        <dbReference type="ARBA" id="ARBA00022989"/>
    </source>
</evidence>
<dbReference type="PANTHER" id="PTHR23513">
    <property type="entry name" value="INTEGRAL MEMBRANE EFFLUX PROTEIN-RELATED"/>
    <property type="match status" value="1"/>
</dbReference>
<feature type="transmembrane region" description="Helical" evidence="7">
    <location>
        <begin position="328"/>
        <end position="347"/>
    </location>
</feature>
<keyword evidence="6 7" id="KW-0472">Membrane</keyword>
<dbReference type="Proteomes" id="UP000597444">
    <property type="component" value="Unassembled WGS sequence"/>
</dbReference>
<evidence type="ECO:0000256" key="2">
    <source>
        <dbReference type="ARBA" id="ARBA00022448"/>
    </source>
</evidence>
<dbReference type="EMBL" id="BNJK01000001">
    <property type="protein sequence ID" value="GHO95032.1"/>
    <property type="molecule type" value="Genomic_DNA"/>
</dbReference>
<feature type="transmembrane region" description="Helical" evidence="7">
    <location>
        <begin position="196"/>
        <end position="216"/>
    </location>
</feature>
<gene>
    <name evidence="9" type="ORF">KSF_050800</name>
</gene>
<feature type="transmembrane region" description="Helical" evidence="7">
    <location>
        <begin position="304"/>
        <end position="322"/>
    </location>
</feature>
<comment type="subcellular location">
    <subcellularLocation>
        <location evidence="1">Cell membrane</location>
        <topology evidence="1">Multi-pass membrane protein</topology>
    </subcellularLocation>
</comment>
<dbReference type="CDD" id="cd06173">
    <property type="entry name" value="MFS_MefA_like"/>
    <property type="match status" value="1"/>
</dbReference>
<dbReference type="AlphaFoldDB" id="A0A8J3N242"/>
<evidence type="ECO:0000256" key="6">
    <source>
        <dbReference type="ARBA" id="ARBA00023136"/>
    </source>
</evidence>
<comment type="caution">
    <text evidence="9">The sequence shown here is derived from an EMBL/GenBank/DDBJ whole genome shotgun (WGS) entry which is preliminary data.</text>
</comment>
<keyword evidence="4 7" id="KW-0812">Transmembrane</keyword>
<dbReference type="GO" id="GO:0005886">
    <property type="term" value="C:plasma membrane"/>
    <property type="evidence" value="ECO:0007669"/>
    <property type="project" value="UniProtKB-SubCell"/>
</dbReference>
<feature type="transmembrane region" description="Helical" evidence="7">
    <location>
        <begin position="169"/>
        <end position="190"/>
    </location>
</feature>
<dbReference type="PANTHER" id="PTHR23513:SF6">
    <property type="entry name" value="MAJOR FACILITATOR SUPERFAMILY ASSOCIATED DOMAIN-CONTAINING PROTEIN"/>
    <property type="match status" value="1"/>
</dbReference>
<dbReference type="InterPro" id="IPR010290">
    <property type="entry name" value="TM_effector"/>
</dbReference>
<dbReference type="InterPro" id="IPR036259">
    <property type="entry name" value="MFS_trans_sf"/>
</dbReference>